<dbReference type="Proteomes" id="UP000480275">
    <property type="component" value="Unassembled WGS sequence"/>
</dbReference>
<dbReference type="SUPFAM" id="SSF46785">
    <property type="entry name" value="Winged helix' DNA-binding domain"/>
    <property type="match status" value="1"/>
</dbReference>
<dbReference type="InterPro" id="IPR036388">
    <property type="entry name" value="WH-like_DNA-bd_sf"/>
</dbReference>
<dbReference type="InterPro" id="IPR036390">
    <property type="entry name" value="WH_DNA-bd_sf"/>
</dbReference>
<evidence type="ECO:0000313" key="7">
    <source>
        <dbReference type="Proteomes" id="UP000480275"/>
    </source>
</evidence>
<organism evidence="6 7">
    <name type="scientific">Rhodocyclus tenuis</name>
    <name type="common">Rhodospirillum tenue</name>
    <dbReference type="NCBI Taxonomy" id="1066"/>
    <lineage>
        <taxon>Bacteria</taxon>
        <taxon>Pseudomonadati</taxon>
        <taxon>Pseudomonadota</taxon>
        <taxon>Betaproteobacteria</taxon>
        <taxon>Rhodocyclales</taxon>
        <taxon>Rhodocyclaceae</taxon>
        <taxon>Rhodocyclus</taxon>
    </lineage>
</organism>
<dbReference type="OrthoDB" id="9786526at2"/>
<feature type="domain" description="HTH lysR-type" evidence="5">
    <location>
        <begin position="1"/>
        <end position="59"/>
    </location>
</feature>
<dbReference type="GO" id="GO:0003700">
    <property type="term" value="F:DNA-binding transcription factor activity"/>
    <property type="evidence" value="ECO:0007669"/>
    <property type="project" value="InterPro"/>
</dbReference>
<gene>
    <name evidence="6" type="ORF">GHK24_01130</name>
</gene>
<dbReference type="AlphaFoldDB" id="A0A6L5JSG1"/>
<comment type="similarity">
    <text evidence="1">Belongs to the LysR transcriptional regulatory family.</text>
</comment>
<evidence type="ECO:0000256" key="2">
    <source>
        <dbReference type="ARBA" id="ARBA00023015"/>
    </source>
</evidence>
<dbReference type="PROSITE" id="PS50931">
    <property type="entry name" value="HTH_LYSR"/>
    <property type="match status" value="1"/>
</dbReference>
<keyword evidence="2" id="KW-0805">Transcription regulation</keyword>
<evidence type="ECO:0000313" key="6">
    <source>
        <dbReference type="EMBL" id="MQY50387.1"/>
    </source>
</evidence>
<dbReference type="Pfam" id="PF00126">
    <property type="entry name" value="HTH_1"/>
    <property type="match status" value="1"/>
</dbReference>
<name>A0A6L5JSG1_RHOTE</name>
<dbReference type="InterPro" id="IPR005119">
    <property type="entry name" value="LysR_subst-bd"/>
</dbReference>
<dbReference type="GO" id="GO:0043565">
    <property type="term" value="F:sequence-specific DNA binding"/>
    <property type="evidence" value="ECO:0007669"/>
    <property type="project" value="TreeGrafter"/>
</dbReference>
<dbReference type="FunFam" id="1.10.10.10:FF:000001">
    <property type="entry name" value="LysR family transcriptional regulator"/>
    <property type="match status" value="1"/>
</dbReference>
<keyword evidence="3" id="KW-0238">DNA-binding</keyword>
<dbReference type="Gene3D" id="1.10.10.10">
    <property type="entry name" value="Winged helix-like DNA-binding domain superfamily/Winged helix DNA-binding domain"/>
    <property type="match status" value="1"/>
</dbReference>
<dbReference type="PANTHER" id="PTHR30537">
    <property type="entry name" value="HTH-TYPE TRANSCRIPTIONAL REGULATOR"/>
    <property type="match status" value="1"/>
</dbReference>
<keyword evidence="4" id="KW-0804">Transcription</keyword>
<protein>
    <submittedName>
        <fullName evidence="6">LysR family transcriptional regulator</fullName>
    </submittedName>
</protein>
<proteinExistence type="inferred from homology"/>
<evidence type="ECO:0000256" key="3">
    <source>
        <dbReference type="ARBA" id="ARBA00023125"/>
    </source>
</evidence>
<evidence type="ECO:0000256" key="1">
    <source>
        <dbReference type="ARBA" id="ARBA00009437"/>
    </source>
</evidence>
<dbReference type="Gene3D" id="3.40.190.290">
    <property type="match status" value="1"/>
</dbReference>
<accession>A0A6L5JSG1</accession>
<dbReference type="SUPFAM" id="SSF53850">
    <property type="entry name" value="Periplasmic binding protein-like II"/>
    <property type="match status" value="1"/>
</dbReference>
<dbReference type="Pfam" id="PF03466">
    <property type="entry name" value="LysR_substrate"/>
    <property type="match status" value="1"/>
</dbReference>
<sequence>MDRLIAARVFVTINERRSLIAAADSLAMSRAMVTRYLAQMEAWVGARLLHRTTRSLSLTAAGEETLQRCRRLLEVAEQMPVNADAGNDAPHGIVRIACSQSLAQATLAHALAEYLRRHPRVSVDLQIGNQAVHLIDERIDLAIRITHQLDPNLIARPLGACPSVLCASPAYLDAHAVPLTVDDLAAHNCLTYSYFGKSLWQFEYGGEPRNVPVSGNLSANESVVLLQAALAGAGIAMQPVFSAAPFIADGRLIALLPEYRPLALGIFAVYASRAHQPASVRTLLDFLVDWFVQEGLAPAGTVSPSGA</sequence>
<comment type="caution">
    <text evidence="6">The sequence shown here is derived from an EMBL/GenBank/DDBJ whole genome shotgun (WGS) entry which is preliminary data.</text>
</comment>
<dbReference type="InterPro" id="IPR058163">
    <property type="entry name" value="LysR-type_TF_proteobact-type"/>
</dbReference>
<reference evidence="6 7" key="1">
    <citation type="submission" date="2019-10" db="EMBL/GenBank/DDBJ databases">
        <title>Whole-genome sequence of the purple nonsulfur photosynthetic bacterium Rhodocyclus tenuis.</title>
        <authorList>
            <person name="Kyndt J.A."/>
            <person name="Meyer T.E."/>
        </authorList>
    </citation>
    <scope>NUCLEOTIDE SEQUENCE [LARGE SCALE GENOMIC DNA]</scope>
    <source>
        <strain evidence="6 7">DSM 110</strain>
    </source>
</reference>
<dbReference type="CDD" id="cd08422">
    <property type="entry name" value="PBP2_CrgA_like"/>
    <property type="match status" value="1"/>
</dbReference>
<dbReference type="FunFam" id="3.40.190.290:FF:000001">
    <property type="entry name" value="Transcriptional regulator, LysR family"/>
    <property type="match status" value="1"/>
</dbReference>
<dbReference type="InterPro" id="IPR000847">
    <property type="entry name" value="LysR_HTH_N"/>
</dbReference>
<dbReference type="PANTHER" id="PTHR30537:SF35">
    <property type="entry name" value="TRANSCRIPTIONAL REGULATORY PROTEIN"/>
    <property type="match status" value="1"/>
</dbReference>
<dbReference type="EMBL" id="WIXJ01000001">
    <property type="protein sequence ID" value="MQY50387.1"/>
    <property type="molecule type" value="Genomic_DNA"/>
</dbReference>
<dbReference type="GO" id="GO:0006351">
    <property type="term" value="P:DNA-templated transcription"/>
    <property type="evidence" value="ECO:0007669"/>
    <property type="project" value="TreeGrafter"/>
</dbReference>
<evidence type="ECO:0000259" key="5">
    <source>
        <dbReference type="PROSITE" id="PS50931"/>
    </source>
</evidence>
<evidence type="ECO:0000256" key="4">
    <source>
        <dbReference type="ARBA" id="ARBA00023163"/>
    </source>
</evidence>